<dbReference type="InterPro" id="IPR012334">
    <property type="entry name" value="Pectin_lyas_fold"/>
</dbReference>
<evidence type="ECO:0000313" key="2">
    <source>
        <dbReference type="Proteomes" id="UP000663090"/>
    </source>
</evidence>
<gene>
    <name evidence="1" type="ORF">JY572_08290</name>
</gene>
<keyword evidence="2" id="KW-1185">Reference proteome</keyword>
<accession>A0ABX7NB69</accession>
<dbReference type="SMART" id="SM00710">
    <property type="entry name" value="PbH1"/>
    <property type="match status" value="3"/>
</dbReference>
<reference evidence="1 2" key="1">
    <citation type="submission" date="2021-02" db="EMBL/GenBank/DDBJ databases">
        <title>De Novo genome assembly of isolated myxobacteria.</title>
        <authorList>
            <person name="Stevens D.C."/>
        </authorList>
    </citation>
    <scope>NUCLEOTIDE SEQUENCE [LARGE SCALE GENOMIC DNA]</scope>
    <source>
        <strain evidence="1 2">SCHIC003</strain>
    </source>
</reference>
<dbReference type="InterPro" id="IPR011050">
    <property type="entry name" value="Pectin_lyase_fold/virulence"/>
</dbReference>
<dbReference type="PROSITE" id="PS51257">
    <property type="entry name" value="PROKAR_LIPOPROTEIN"/>
    <property type="match status" value="1"/>
</dbReference>
<dbReference type="RefSeq" id="WP_206717716.1">
    <property type="nucleotide sequence ID" value="NZ_CP071091.1"/>
</dbReference>
<dbReference type="Proteomes" id="UP000663090">
    <property type="component" value="Chromosome"/>
</dbReference>
<dbReference type="Gene3D" id="2.160.20.10">
    <property type="entry name" value="Single-stranded right-handed beta-helix, Pectin lyase-like"/>
    <property type="match status" value="1"/>
</dbReference>
<sequence>MKTLALSDVVSRFALVVPLLGLCACGGEPASRTLEDEGIPLNHQGLAAAGVAEVHGEELGTPTLLTGAAEAPAAGTGERGTLISGTLSGTLTLTGSPYLITGDANGVVTVPKGHVLKVMPGVILDFRGRPDVTEGDVDPDSPNSVMNHQRGRVEMRVYGGIQVRGTASQPVIFTSTNPYGWWGMNFFGAGSVGDGHPYFESMVFEKVRKNDYNGPRGSTRGALWAYYLGPVTILNSVFRNNVSSAKCGALDLMFTVGSRVENSSFEYNGTLDIDRFAQAGSYAMTGGGALCVTHGRNSVVRGNVFRGNGLEAFRGFTWNGLARRPLLDWPNAQGIYDLGGGGALHYFQPDNDLIENNRFVGNFVTQGPAAAIYVEHIGTRGVTLRGNRFENNQSASGGVVVCNRGSGGVNLVLASDNLFSGNKVNGGMAPPVTGDCSVAAQ</sequence>
<name>A0ABX7NB69_9BACT</name>
<proteinExistence type="predicted"/>
<evidence type="ECO:0000313" key="1">
    <source>
        <dbReference type="EMBL" id="QSQ16035.1"/>
    </source>
</evidence>
<organism evidence="1 2">
    <name type="scientific">Myxococcus landrumensis</name>
    <dbReference type="NCBI Taxonomy" id="2813577"/>
    <lineage>
        <taxon>Bacteria</taxon>
        <taxon>Pseudomonadati</taxon>
        <taxon>Myxococcota</taxon>
        <taxon>Myxococcia</taxon>
        <taxon>Myxococcales</taxon>
        <taxon>Cystobacterineae</taxon>
        <taxon>Myxococcaceae</taxon>
        <taxon>Myxococcus</taxon>
    </lineage>
</organism>
<dbReference type="SUPFAM" id="SSF51126">
    <property type="entry name" value="Pectin lyase-like"/>
    <property type="match status" value="1"/>
</dbReference>
<dbReference type="EMBL" id="CP071091">
    <property type="protein sequence ID" value="QSQ16035.1"/>
    <property type="molecule type" value="Genomic_DNA"/>
</dbReference>
<protein>
    <submittedName>
        <fullName evidence="1">Right-handed parallel beta-helix repeat-containing protein</fullName>
    </submittedName>
</protein>
<dbReference type="InterPro" id="IPR006626">
    <property type="entry name" value="PbH1"/>
</dbReference>